<name>A0ACC0Q5X8_RHOML</name>
<gene>
    <name evidence="1" type="ORF">RHMOL_Rhmol01G0233800</name>
</gene>
<proteinExistence type="predicted"/>
<organism evidence="1 2">
    <name type="scientific">Rhododendron molle</name>
    <name type="common">Chinese azalea</name>
    <name type="synonym">Azalea mollis</name>
    <dbReference type="NCBI Taxonomy" id="49168"/>
    <lineage>
        <taxon>Eukaryota</taxon>
        <taxon>Viridiplantae</taxon>
        <taxon>Streptophyta</taxon>
        <taxon>Embryophyta</taxon>
        <taxon>Tracheophyta</taxon>
        <taxon>Spermatophyta</taxon>
        <taxon>Magnoliopsida</taxon>
        <taxon>eudicotyledons</taxon>
        <taxon>Gunneridae</taxon>
        <taxon>Pentapetalae</taxon>
        <taxon>asterids</taxon>
        <taxon>Ericales</taxon>
        <taxon>Ericaceae</taxon>
        <taxon>Ericoideae</taxon>
        <taxon>Rhodoreae</taxon>
        <taxon>Rhododendron</taxon>
    </lineage>
</organism>
<reference evidence="1" key="1">
    <citation type="submission" date="2022-02" db="EMBL/GenBank/DDBJ databases">
        <title>Plant Genome Project.</title>
        <authorList>
            <person name="Zhang R.-G."/>
        </authorList>
    </citation>
    <scope>NUCLEOTIDE SEQUENCE</scope>
    <source>
        <strain evidence="1">AT1</strain>
    </source>
</reference>
<evidence type="ECO:0000313" key="2">
    <source>
        <dbReference type="Proteomes" id="UP001062846"/>
    </source>
</evidence>
<dbReference type="Proteomes" id="UP001062846">
    <property type="component" value="Chromosome 1"/>
</dbReference>
<accession>A0ACC0Q5X8</accession>
<protein>
    <submittedName>
        <fullName evidence="1">Uncharacterized protein</fullName>
    </submittedName>
</protein>
<evidence type="ECO:0000313" key="1">
    <source>
        <dbReference type="EMBL" id="KAI8572869.1"/>
    </source>
</evidence>
<dbReference type="EMBL" id="CM046388">
    <property type="protein sequence ID" value="KAI8572869.1"/>
    <property type="molecule type" value="Genomic_DNA"/>
</dbReference>
<sequence length="225" mass="24463">MEPELEDQTVTEEVVGESAVAVGSGNGGGNKVVEVNDEPVRRAPVDDPHAPVTSGAVGLVLRLLDPSMTVEGTVITGRGSNSIDSSGAGSSDIGPSGSLLRDSARGKEFVDDTTLSRSLQDNPTIVAAVVVAREERQKTIALALEEERLKDEAERARAEGEDALREMEAAERELEQRKSCQEYQQRQWRRVSSVPPFKQRRTCLLRHTCSAIVSCIDWTTMLSLF</sequence>
<keyword evidence="2" id="KW-1185">Reference proteome</keyword>
<comment type="caution">
    <text evidence="1">The sequence shown here is derived from an EMBL/GenBank/DDBJ whole genome shotgun (WGS) entry which is preliminary data.</text>
</comment>